<protein>
    <submittedName>
        <fullName evidence="2">DUF2934 domain-containing protein</fullName>
    </submittedName>
</protein>
<dbReference type="EMBL" id="CP132302">
    <property type="protein sequence ID" value="WLR97846.1"/>
    <property type="molecule type" value="Genomic_DNA"/>
</dbReference>
<dbReference type="RefSeq" id="WP_306037760.1">
    <property type="nucleotide sequence ID" value="NZ_CP132302.1"/>
</dbReference>
<feature type="compositionally biased region" description="Basic and acidic residues" evidence="1">
    <location>
        <begin position="1"/>
        <end position="35"/>
    </location>
</feature>
<evidence type="ECO:0000256" key="1">
    <source>
        <dbReference type="SAM" id="MobiDB-lite"/>
    </source>
</evidence>
<evidence type="ECO:0000313" key="2">
    <source>
        <dbReference type="EMBL" id="WLR97846.1"/>
    </source>
</evidence>
<dbReference type="AlphaFoldDB" id="A0AA50H886"/>
<sequence length="80" mass="9235">MDDREQQRRERAYKIWEDEGRPEGAHEEHWRRAEEQGALSEQQSEDVTKVNQKADNEFKKGGKSAQSAPDIRPPSTVSPD</sequence>
<feature type="region of interest" description="Disordered" evidence="1">
    <location>
        <begin position="1"/>
        <end position="80"/>
    </location>
</feature>
<feature type="compositionally biased region" description="Basic and acidic residues" evidence="1">
    <location>
        <begin position="46"/>
        <end position="60"/>
    </location>
</feature>
<dbReference type="Proteomes" id="UP001234585">
    <property type="component" value="Chromosome"/>
</dbReference>
<accession>A0AA50H886</accession>
<name>A0AA50H886_9HYPH</name>
<keyword evidence="3" id="KW-1185">Reference proteome</keyword>
<organism evidence="2 3">
    <name type="scientific">Shinella sumterensis</name>
    <dbReference type="NCBI Taxonomy" id="1967501"/>
    <lineage>
        <taxon>Bacteria</taxon>
        <taxon>Pseudomonadati</taxon>
        <taxon>Pseudomonadota</taxon>
        <taxon>Alphaproteobacteria</taxon>
        <taxon>Hyphomicrobiales</taxon>
        <taxon>Rhizobiaceae</taxon>
        <taxon>Shinella</taxon>
    </lineage>
</organism>
<proteinExistence type="predicted"/>
<dbReference type="InterPro" id="IPR021327">
    <property type="entry name" value="DUF2934"/>
</dbReference>
<reference evidence="2 3" key="1">
    <citation type="submission" date="2023-08" db="EMBL/GenBank/DDBJ databases">
        <title>Pathogen: clinical or host-associated sample.</title>
        <authorList>
            <person name="Hergert J."/>
            <person name="Casey R."/>
            <person name="Wagner J."/>
            <person name="Young E.L."/>
            <person name="Oakeson K.F."/>
        </authorList>
    </citation>
    <scope>NUCLEOTIDE SEQUENCE [LARGE SCALE GENOMIC DNA]</scope>
    <source>
        <strain evidence="2 3">1760953</strain>
    </source>
</reference>
<gene>
    <name evidence="2" type="ORF">Q9313_02110</name>
</gene>
<dbReference type="Pfam" id="PF11154">
    <property type="entry name" value="DUF2934"/>
    <property type="match status" value="1"/>
</dbReference>
<evidence type="ECO:0000313" key="3">
    <source>
        <dbReference type="Proteomes" id="UP001234585"/>
    </source>
</evidence>